<keyword evidence="1" id="KW-0472">Membrane</keyword>
<protein>
    <submittedName>
        <fullName evidence="2">Uncharacterized protein</fullName>
    </submittedName>
</protein>
<sequence length="173" mass="20322">MKIKKYIEIFITYIISIIITYIFYKCNVKSIYIFKIDTLFSMIVTVVVTLVGFLITSITILIGIIEKKIIKKINEEKMWNMLIYYFIEPIVSGLLILLHSFYIIFKTGSDNIIFNYRILIFIFLSVLFIVGIVRIGYMLVFILKILPLENSDIVYDEKSVTISQPEDAFRNQK</sequence>
<feature type="transmembrane region" description="Helical" evidence="1">
    <location>
        <begin position="39"/>
        <end position="62"/>
    </location>
</feature>
<reference evidence="3" key="1">
    <citation type="submission" date="2016-11" db="EMBL/GenBank/DDBJ databases">
        <authorList>
            <person name="Varghese N."/>
            <person name="Submissions S."/>
        </authorList>
    </citation>
    <scope>NUCLEOTIDE SEQUENCE [LARGE SCALE GENOMIC DNA]</scope>
    <source>
        <strain evidence="3">DSM 15285</strain>
    </source>
</reference>
<name>A0A1M5PVF6_9FIRM</name>
<evidence type="ECO:0000256" key="1">
    <source>
        <dbReference type="SAM" id="Phobius"/>
    </source>
</evidence>
<dbReference type="RefSeq" id="WP_072723549.1">
    <property type="nucleotide sequence ID" value="NZ_FQXH01000007.1"/>
</dbReference>
<organism evidence="2 3">
    <name type="scientific">Tepidibacter thalassicus DSM 15285</name>
    <dbReference type="NCBI Taxonomy" id="1123350"/>
    <lineage>
        <taxon>Bacteria</taxon>
        <taxon>Bacillati</taxon>
        <taxon>Bacillota</taxon>
        <taxon>Clostridia</taxon>
        <taxon>Peptostreptococcales</taxon>
        <taxon>Peptostreptococcaceae</taxon>
        <taxon>Tepidibacter</taxon>
    </lineage>
</organism>
<feature type="transmembrane region" description="Helical" evidence="1">
    <location>
        <begin position="82"/>
        <end position="104"/>
    </location>
</feature>
<feature type="transmembrane region" description="Helical" evidence="1">
    <location>
        <begin position="116"/>
        <end position="143"/>
    </location>
</feature>
<keyword evidence="1" id="KW-1133">Transmembrane helix</keyword>
<dbReference type="EMBL" id="FQXH01000007">
    <property type="protein sequence ID" value="SHH05672.1"/>
    <property type="molecule type" value="Genomic_DNA"/>
</dbReference>
<keyword evidence="1" id="KW-0812">Transmembrane</keyword>
<dbReference type="STRING" id="1123350.SAMN02744040_00620"/>
<dbReference type="AlphaFoldDB" id="A0A1M5PVF6"/>
<accession>A0A1M5PVF6</accession>
<proteinExistence type="predicted"/>
<evidence type="ECO:0000313" key="2">
    <source>
        <dbReference type="EMBL" id="SHH05672.1"/>
    </source>
</evidence>
<dbReference type="Proteomes" id="UP000242520">
    <property type="component" value="Unassembled WGS sequence"/>
</dbReference>
<evidence type="ECO:0000313" key="3">
    <source>
        <dbReference type="Proteomes" id="UP000242520"/>
    </source>
</evidence>
<keyword evidence="3" id="KW-1185">Reference proteome</keyword>
<feature type="transmembrane region" description="Helical" evidence="1">
    <location>
        <begin position="7"/>
        <end position="24"/>
    </location>
</feature>
<gene>
    <name evidence="2" type="ORF">SAMN02744040_00620</name>
</gene>